<sequence>MGILHYSGEEFEFDDRILTHLQVVISTKLRRKEDFFLSWPVPADRGSGRHAVWIDNGVPIHFFYSGSRHVSINREWLESMIAGAGRASGLLLTDEPSPPS</sequence>
<reference evidence="2 3" key="1">
    <citation type="submission" date="2017-09" db="EMBL/GenBank/DDBJ databases">
        <authorList>
            <person name="Ehlers B."/>
            <person name="Leendertz F.H."/>
        </authorList>
    </citation>
    <scope>NUCLEOTIDE SEQUENCE [LARGE SCALE GENOMIC DNA]</scope>
    <source>
        <strain evidence="2 3">CGMCC 1.05381</strain>
    </source>
</reference>
<dbReference type="AlphaFoldDB" id="A0A2C8YKU5"/>
<dbReference type="OrthoDB" id="5123855at2"/>
<dbReference type="EMBL" id="OCST01000001">
    <property type="protein sequence ID" value="SOE51077.1"/>
    <property type="molecule type" value="Genomic_DNA"/>
</dbReference>
<organism evidence="2 3">
    <name type="scientific">Salinibacterium xinjiangense</name>
    <dbReference type="NCBI Taxonomy" id="386302"/>
    <lineage>
        <taxon>Bacteria</taxon>
        <taxon>Bacillati</taxon>
        <taxon>Actinomycetota</taxon>
        <taxon>Actinomycetes</taxon>
        <taxon>Micrococcales</taxon>
        <taxon>Microbacteriaceae</taxon>
        <taxon>Salinibacterium</taxon>
    </lineage>
</organism>
<feature type="domain" description="DUF7882" evidence="1">
    <location>
        <begin position="1"/>
        <end position="95"/>
    </location>
</feature>
<name>A0A2C8YKU5_9MICO</name>
<dbReference type="InterPro" id="IPR057204">
    <property type="entry name" value="DUF7882"/>
</dbReference>
<dbReference type="Pfam" id="PF25355">
    <property type="entry name" value="DUF7882"/>
    <property type="match status" value="1"/>
</dbReference>
<evidence type="ECO:0000313" key="2">
    <source>
        <dbReference type="EMBL" id="SOE51077.1"/>
    </source>
</evidence>
<evidence type="ECO:0000313" key="3">
    <source>
        <dbReference type="Proteomes" id="UP000219440"/>
    </source>
</evidence>
<accession>A0A2C8YKU5</accession>
<gene>
    <name evidence="2" type="ORF">SAMN06296378_0397</name>
</gene>
<proteinExistence type="predicted"/>
<keyword evidence="3" id="KW-1185">Reference proteome</keyword>
<dbReference type="Proteomes" id="UP000219440">
    <property type="component" value="Unassembled WGS sequence"/>
</dbReference>
<protein>
    <recommendedName>
        <fullName evidence="1">DUF7882 domain-containing protein</fullName>
    </recommendedName>
</protein>
<evidence type="ECO:0000259" key="1">
    <source>
        <dbReference type="Pfam" id="PF25355"/>
    </source>
</evidence>